<dbReference type="RefSeq" id="WP_248049325.1">
    <property type="nucleotide sequence ID" value="NZ_CP118735.1"/>
</dbReference>
<reference evidence="2" key="1">
    <citation type="submission" date="2023-02" db="EMBL/GenBank/DDBJ databases">
        <title>Streptococcus sp. Genome Sequencing and Assembly.</title>
        <authorList>
            <person name="Shore S.M."/>
            <person name="Nicholson T.L."/>
        </authorList>
    </citation>
    <scope>NUCLEOTIDE SEQUENCE</scope>
    <source>
        <strain evidence="2">29887</strain>
    </source>
</reference>
<dbReference type="NCBIfam" id="TIGR02126">
    <property type="entry name" value="phgtail_TP901_1"/>
    <property type="match status" value="1"/>
</dbReference>
<evidence type="ECO:0000256" key="1">
    <source>
        <dbReference type="SAM" id="MobiDB-lite"/>
    </source>
</evidence>
<proteinExistence type="predicted"/>
<accession>A0AA96VL65</accession>
<gene>
    <name evidence="2" type="ORF">PW252_02420</name>
</gene>
<dbReference type="Pfam" id="PF06199">
    <property type="entry name" value="Phage_tail_2"/>
    <property type="match status" value="1"/>
</dbReference>
<name>A0AA96VL65_9STRE</name>
<dbReference type="AlphaFoldDB" id="A0AA96VL65"/>
<organism evidence="2">
    <name type="scientific">Streptococcus iners</name>
    <dbReference type="NCBI Taxonomy" id="3028084"/>
    <lineage>
        <taxon>Bacteria</taxon>
        <taxon>Bacillati</taxon>
        <taxon>Bacillota</taxon>
        <taxon>Bacilli</taxon>
        <taxon>Lactobacillales</taxon>
        <taxon>Streptococcaceae</taxon>
        <taxon>Streptococcus</taxon>
    </lineage>
</organism>
<dbReference type="PRINTS" id="PR01998">
    <property type="entry name" value="MTP2STAPHYLO"/>
</dbReference>
<dbReference type="KEGG" id="sins:PW252_02420"/>
<evidence type="ECO:0000313" key="2">
    <source>
        <dbReference type="EMBL" id="WNY51536.1"/>
    </source>
</evidence>
<sequence length="167" mass="18227">MPVAKKGIDSILLFRILDDATKEVAAKLAFQTEHSTEKSRDTSTSQTKDGVLQTVGGIEATLSATSIMAEKDPLVEKLESAMDAGKIVEIWEIEKGAKNTSNNKYEATYYQGYLTSFNKTKNAEDLVELEMEFGINGVGAKGEATLTEEQAQVVQYVFEDTTVKSSS</sequence>
<dbReference type="InterPro" id="IPR022345">
    <property type="entry name" value="Phage_69_Orf23_MTP"/>
</dbReference>
<feature type="region of interest" description="Disordered" evidence="1">
    <location>
        <begin position="31"/>
        <end position="50"/>
    </location>
</feature>
<dbReference type="InterPro" id="IPR011855">
    <property type="entry name" value="Phgtail_TP901_1"/>
</dbReference>
<dbReference type="EMBL" id="CP118735">
    <property type="protein sequence ID" value="WNY51536.1"/>
    <property type="molecule type" value="Genomic_DNA"/>
</dbReference>
<protein>
    <submittedName>
        <fullName evidence="2">Phage major tail protein, TP901-1 family</fullName>
    </submittedName>
</protein>
<dbReference type="PRINTS" id="PR01997">
    <property type="entry name" value="MTP2FAMILY"/>
</dbReference>